<evidence type="ECO:0000259" key="2">
    <source>
        <dbReference type="PROSITE" id="PS50003"/>
    </source>
</evidence>
<protein>
    <recommendedName>
        <fullName evidence="2">PH domain-containing protein</fullName>
    </recommendedName>
</protein>
<organism evidence="3 4">
    <name type="scientific">Nannochloropsis salina CCMP1776</name>
    <dbReference type="NCBI Taxonomy" id="1027361"/>
    <lineage>
        <taxon>Eukaryota</taxon>
        <taxon>Sar</taxon>
        <taxon>Stramenopiles</taxon>
        <taxon>Ochrophyta</taxon>
        <taxon>Eustigmatophyceae</taxon>
        <taxon>Eustigmatales</taxon>
        <taxon>Monodopsidaceae</taxon>
        <taxon>Microchloropsis</taxon>
        <taxon>Microchloropsis salina</taxon>
    </lineage>
</organism>
<dbReference type="InterPro" id="IPR051707">
    <property type="entry name" value="PI-Interact_SigTrans_Reg"/>
</dbReference>
<dbReference type="FunFam" id="2.30.29.30:FF:000286">
    <property type="entry name" value="PH-protein kinase domain containing protein"/>
    <property type="match status" value="1"/>
</dbReference>
<dbReference type="AlphaFoldDB" id="A0A4D9CZ56"/>
<gene>
    <name evidence="3" type="ORF">NSK_006929</name>
</gene>
<sequence>MRGTYMDPETNIRYDTNNADFEGWLTKQSSWLKEWRRRYFILKGSKLFFAKNEMCSPHGMIDLSSCMTVKSAELKAQKRNALEVSTPETTFLMYADTEKEKDDWIGAVGRAIVRSSTTYTQEVGEAGDEDDDGSDYED</sequence>
<dbReference type="SMART" id="SM00233">
    <property type="entry name" value="PH"/>
    <property type="match status" value="1"/>
</dbReference>
<name>A0A4D9CZ56_9STRA</name>
<comment type="caution">
    <text evidence="3">The sequence shown here is derived from an EMBL/GenBank/DDBJ whole genome shotgun (WGS) entry which is preliminary data.</text>
</comment>
<accession>A0A4D9CZ56</accession>
<proteinExistence type="predicted"/>
<evidence type="ECO:0000313" key="3">
    <source>
        <dbReference type="EMBL" id="TFJ81678.1"/>
    </source>
</evidence>
<dbReference type="EMBL" id="SDOX01000122">
    <property type="protein sequence ID" value="TFJ81678.1"/>
    <property type="molecule type" value="Genomic_DNA"/>
</dbReference>
<dbReference type="InterPro" id="IPR001849">
    <property type="entry name" value="PH_domain"/>
</dbReference>
<dbReference type="Proteomes" id="UP000355283">
    <property type="component" value="Unassembled WGS sequence"/>
</dbReference>
<feature type="region of interest" description="Disordered" evidence="1">
    <location>
        <begin position="119"/>
        <end position="138"/>
    </location>
</feature>
<evidence type="ECO:0000256" key="1">
    <source>
        <dbReference type="SAM" id="MobiDB-lite"/>
    </source>
</evidence>
<feature type="compositionally biased region" description="Acidic residues" evidence="1">
    <location>
        <begin position="125"/>
        <end position="138"/>
    </location>
</feature>
<dbReference type="PROSITE" id="PS50003">
    <property type="entry name" value="PH_DOMAIN"/>
    <property type="match status" value="1"/>
</dbReference>
<dbReference type="Gene3D" id="2.30.29.30">
    <property type="entry name" value="Pleckstrin-homology domain (PH domain)/Phosphotyrosine-binding domain (PTB)"/>
    <property type="match status" value="1"/>
</dbReference>
<reference evidence="3 4" key="1">
    <citation type="submission" date="2019-01" db="EMBL/GenBank/DDBJ databases">
        <title>Nuclear Genome Assembly of the Microalgal Biofuel strain Nannochloropsis salina CCMP1776.</title>
        <authorList>
            <person name="Hovde B."/>
        </authorList>
    </citation>
    <scope>NUCLEOTIDE SEQUENCE [LARGE SCALE GENOMIC DNA]</scope>
    <source>
        <strain evidence="3 4">CCMP1776</strain>
    </source>
</reference>
<dbReference type="PANTHER" id="PTHR14336:SF8">
    <property type="entry name" value="PROTEIN OPY1"/>
    <property type="match status" value="1"/>
</dbReference>
<dbReference type="InterPro" id="IPR011993">
    <property type="entry name" value="PH-like_dom_sf"/>
</dbReference>
<evidence type="ECO:0000313" key="4">
    <source>
        <dbReference type="Proteomes" id="UP000355283"/>
    </source>
</evidence>
<feature type="domain" description="PH" evidence="2">
    <location>
        <begin position="18"/>
        <end position="113"/>
    </location>
</feature>
<dbReference type="OrthoDB" id="185175at2759"/>
<dbReference type="SUPFAM" id="SSF50729">
    <property type="entry name" value="PH domain-like"/>
    <property type="match status" value="1"/>
</dbReference>
<keyword evidence="4" id="KW-1185">Reference proteome</keyword>
<dbReference type="Pfam" id="PF00169">
    <property type="entry name" value="PH"/>
    <property type="match status" value="1"/>
</dbReference>
<dbReference type="PANTHER" id="PTHR14336">
    <property type="entry name" value="TANDEM PH DOMAIN CONTAINING PROTEIN"/>
    <property type="match status" value="1"/>
</dbReference>